<protein>
    <submittedName>
        <fullName evidence="1">Uncharacterized protein</fullName>
    </submittedName>
</protein>
<evidence type="ECO:0000313" key="1">
    <source>
        <dbReference type="EMBL" id="GBG18193.1"/>
    </source>
</evidence>
<reference evidence="1 2" key="1">
    <citation type="submission" date="2017-06" db="EMBL/GenBank/DDBJ databases">
        <title>Genome sequencing of cyanobaciteial culture collection at National Institute for Environmental Studies (NIES).</title>
        <authorList>
            <person name="Hirose Y."/>
            <person name="Shimura Y."/>
            <person name="Fujisawa T."/>
            <person name="Nakamura Y."/>
            <person name="Kawachi M."/>
        </authorList>
    </citation>
    <scope>NUCLEOTIDE SEQUENCE [LARGE SCALE GENOMIC DNA]</scope>
    <source>
        <strain evidence="1 2">NIES-4072</strain>
    </source>
</reference>
<accession>A0A2R5FPM3</accession>
<dbReference type="Proteomes" id="UP000245124">
    <property type="component" value="Unassembled WGS sequence"/>
</dbReference>
<gene>
    <name evidence="1" type="ORF">NIES4072_18570</name>
</gene>
<dbReference type="RefSeq" id="WP_109008257.1">
    <property type="nucleotide sequence ID" value="NZ_BDUD01000001.1"/>
</dbReference>
<name>A0A2R5FPM3_NOSCO</name>
<sequence>MLYTKENEDNVTVFLSIGETIEYESEEGIYNEGQVLEIDETCNAVKVLPLSTENLILIPIWISGDDVVPF</sequence>
<comment type="caution">
    <text evidence="1">The sequence shown here is derived from an EMBL/GenBank/DDBJ whole genome shotgun (WGS) entry which is preliminary data.</text>
</comment>
<proteinExistence type="predicted"/>
<keyword evidence="2" id="KW-1185">Reference proteome</keyword>
<dbReference type="AlphaFoldDB" id="A0A2R5FPM3"/>
<evidence type="ECO:0000313" key="2">
    <source>
        <dbReference type="Proteomes" id="UP000245124"/>
    </source>
</evidence>
<dbReference type="EMBL" id="BDUD01000001">
    <property type="protein sequence ID" value="GBG18193.1"/>
    <property type="molecule type" value="Genomic_DNA"/>
</dbReference>
<organism evidence="1 2">
    <name type="scientific">Nostoc commune NIES-4072</name>
    <dbReference type="NCBI Taxonomy" id="2005467"/>
    <lineage>
        <taxon>Bacteria</taxon>
        <taxon>Bacillati</taxon>
        <taxon>Cyanobacteriota</taxon>
        <taxon>Cyanophyceae</taxon>
        <taxon>Nostocales</taxon>
        <taxon>Nostocaceae</taxon>
        <taxon>Nostoc</taxon>
    </lineage>
</organism>